<dbReference type="GO" id="GO:0016567">
    <property type="term" value="P:protein ubiquitination"/>
    <property type="evidence" value="ECO:0007669"/>
    <property type="project" value="TreeGrafter"/>
</dbReference>
<evidence type="ECO:0000256" key="2">
    <source>
        <dbReference type="ARBA" id="ARBA00012483"/>
    </source>
</evidence>
<gene>
    <name evidence="8" type="ORF">FSB_LOCUS4</name>
</gene>
<dbReference type="SUPFAM" id="SSF57850">
    <property type="entry name" value="RING/U-box"/>
    <property type="match status" value="1"/>
</dbReference>
<dbReference type="InterPro" id="IPR013083">
    <property type="entry name" value="Znf_RING/FYVE/PHD"/>
</dbReference>
<evidence type="ECO:0000313" key="8">
    <source>
        <dbReference type="EMBL" id="SPC72122.1"/>
    </source>
</evidence>
<dbReference type="EMBL" id="OIVN01000001">
    <property type="protein sequence ID" value="SPC72122.1"/>
    <property type="molecule type" value="Genomic_DNA"/>
</dbReference>
<dbReference type="PANTHER" id="PTHR15710">
    <property type="entry name" value="E3 UBIQUITIN-PROTEIN LIGASE PRAJA"/>
    <property type="match status" value="1"/>
</dbReference>
<feature type="domain" description="RING-type" evidence="7">
    <location>
        <begin position="221"/>
        <end position="262"/>
    </location>
</feature>
<dbReference type="EC" id="2.3.2.27" evidence="2"/>
<sequence>MEFRNIRRLSSVSYKVWQPEIDLDHCRSLRSSSSVQVYIKLVAKVENVVLYRRSDGTISRISNNRLPDLHEEPSTTSSLFNMSMFKNYDYSCQELITLLKIVNIDKYFHEIVADEVVCCARRIGNWVSRVSNMGRKVLPIFGDIIVTRVYLHDERYWVARALRVSAMEFERRRRYGMVPARQSSLKVMLKRVRVGDEDCKESPETKRRCVRESTEREKESCTICLDDFAPGSDALRMPCTHIFHAACIVRWLKESHYCPVCRFKMPTD</sequence>
<evidence type="ECO:0000256" key="6">
    <source>
        <dbReference type="PROSITE-ProRule" id="PRU00175"/>
    </source>
</evidence>
<dbReference type="Pfam" id="PF13639">
    <property type="entry name" value="zf-RING_2"/>
    <property type="match status" value="1"/>
</dbReference>
<dbReference type="GO" id="GO:0008270">
    <property type="term" value="F:zinc ion binding"/>
    <property type="evidence" value="ECO:0007669"/>
    <property type="project" value="UniProtKB-KW"/>
</dbReference>
<dbReference type="SMART" id="SM00184">
    <property type="entry name" value="RING"/>
    <property type="match status" value="1"/>
</dbReference>
<dbReference type="GO" id="GO:0005737">
    <property type="term" value="C:cytoplasm"/>
    <property type="evidence" value="ECO:0007669"/>
    <property type="project" value="TreeGrafter"/>
</dbReference>
<keyword evidence="5" id="KW-0862">Zinc</keyword>
<keyword evidence="3" id="KW-0479">Metal-binding</keyword>
<dbReference type="SMART" id="SM00744">
    <property type="entry name" value="RINGv"/>
    <property type="match status" value="1"/>
</dbReference>
<dbReference type="PROSITE" id="PS50089">
    <property type="entry name" value="ZF_RING_2"/>
    <property type="match status" value="1"/>
</dbReference>
<proteinExistence type="predicted"/>
<dbReference type="CDD" id="cd16454">
    <property type="entry name" value="RING-H2_PA-TM-RING"/>
    <property type="match status" value="1"/>
</dbReference>
<dbReference type="AlphaFoldDB" id="A0A2N9EBG2"/>
<evidence type="ECO:0000256" key="3">
    <source>
        <dbReference type="ARBA" id="ARBA00022723"/>
    </source>
</evidence>
<reference evidence="8" key="1">
    <citation type="submission" date="2018-02" db="EMBL/GenBank/DDBJ databases">
        <authorList>
            <person name="Cohen D.B."/>
            <person name="Kent A.D."/>
        </authorList>
    </citation>
    <scope>NUCLEOTIDE SEQUENCE</scope>
</reference>
<dbReference type="GO" id="GO:0061630">
    <property type="term" value="F:ubiquitin protein ligase activity"/>
    <property type="evidence" value="ECO:0007669"/>
    <property type="project" value="UniProtKB-EC"/>
</dbReference>
<evidence type="ECO:0000256" key="4">
    <source>
        <dbReference type="ARBA" id="ARBA00022771"/>
    </source>
</evidence>
<dbReference type="Gene3D" id="3.30.40.10">
    <property type="entry name" value="Zinc/RING finger domain, C3HC4 (zinc finger)"/>
    <property type="match status" value="1"/>
</dbReference>
<evidence type="ECO:0000256" key="5">
    <source>
        <dbReference type="ARBA" id="ARBA00022833"/>
    </source>
</evidence>
<dbReference type="InterPro" id="IPR011016">
    <property type="entry name" value="Znf_RING-CH"/>
</dbReference>
<dbReference type="PANTHER" id="PTHR15710:SF77">
    <property type="entry name" value="RING-H2 FINGER PROTEIN ATL21B"/>
    <property type="match status" value="1"/>
</dbReference>
<accession>A0A2N9EBG2</accession>
<organism evidence="8">
    <name type="scientific">Fagus sylvatica</name>
    <name type="common">Beechnut</name>
    <dbReference type="NCBI Taxonomy" id="28930"/>
    <lineage>
        <taxon>Eukaryota</taxon>
        <taxon>Viridiplantae</taxon>
        <taxon>Streptophyta</taxon>
        <taxon>Embryophyta</taxon>
        <taxon>Tracheophyta</taxon>
        <taxon>Spermatophyta</taxon>
        <taxon>Magnoliopsida</taxon>
        <taxon>eudicotyledons</taxon>
        <taxon>Gunneridae</taxon>
        <taxon>Pentapetalae</taxon>
        <taxon>rosids</taxon>
        <taxon>fabids</taxon>
        <taxon>Fagales</taxon>
        <taxon>Fagaceae</taxon>
        <taxon>Fagus</taxon>
    </lineage>
</organism>
<comment type="catalytic activity">
    <reaction evidence="1">
        <text>S-ubiquitinyl-[E2 ubiquitin-conjugating enzyme]-L-cysteine + [acceptor protein]-L-lysine = [E2 ubiquitin-conjugating enzyme]-L-cysteine + N(6)-ubiquitinyl-[acceptor protein]-L-lysine.</text>
        <dbReference type="EC" id="2.3.2.27"/>
    </reaction>
</comment>
<keyword evidence="4 6" id="KW-0863">Zinc-finger</keyword>
<dbReference type="InterPro" id="IPR001841">
    <property type="entry name" value="Znf_RING"/>
</dbReference>
<name>A0A2N9EBG2_FAGSY</name>
<evidence type="ECO:0000259" key="7">
    <source>
        <dbReference type="PROSITE" id="PS50089"/>
    </source>
</evidence>
<protein>
    <recommendedName>
        <fullName evidence="2">RING-type E3 ubiquitin transferase</fullName>
        <ecNumber evidence="2">2.3.2.27</ecNumber>
    </recommendedName>
</protein>
<evidence type="ECO:0000256" key="1">
    <source>
        <dbReference type="ARBA" id="ARBA00000900"/>
    </source>
</evidence>